<dbReference type="GO" id="GO:0005634">
    <property type="term" value="C:nucleus"/>
    <property type="evidence" value="ECO:0007669"/>
    <property type="project" value="TreeGrafter"/>
</dbReference>
<evidence type="ECO:0000256" key="1">
    <source>
        <dbReference type="ARBA" id="ARBA00009885"/>
    </source>
</evidence>
<proteinExistence type="inferred from homology"/>
<dbReference type="Proteomes" id="UP000035681">
    <property type="component" value="Unplaced"/>
</dbReference>
<evidence type="ECO:0000313" key="5">
    <source>
        <dbReference type="Proteomes" id="UP000035681"/>
    </source>
</evidence>
<dbReference type="InterPro" id="IPR027799">
    <property type="entry name" value="Rtf2_RING-finger"/>
</dbReference>
<feature type="compositionally biased region" description="Basic and acidic residues" evidence="4">
    <location>
        <begin position="212"/>
        <end position="224"/>
    </location>
</feature>
<keyword evidence="5" id="KW-1185">Reference proteome</keyword>
<accession>A0AAF5CXV4</accession>
<dbReference type="CDD" id="cd16653">
    <property type="entry name" value="RING-like_Rtf2"/>
    <property type="match status" value="1"/>
</dbReference>
<dbReference type="PANTHER" id="PTHR12775">
    <property type="entry name" value="PROTEIN C20ORF43 HOMOLOG"/>
    <property type="match status" value="1"/>
</dbReference>
<sequence>MGADGGSIPKRCELVKNKKSEEKFDKNVKLALKWRICQLTQERLRKPIVACRYGRLYNKDSILEGIISKSLSKTPITKHIKNMKDIKELMLTDNKEYIDNVDKGDTFKDHNKTPFICPVTFLPMNGIHTFYVNWRCGCVFSEKALKEVQTNICYGCSGELNQDELVMLNPDEETIKIYEKKLENERLTKKENKRKRNIDKISFDTMISDGPPSKEKAKIKISTE</sequence>
<evidence type="ECO:0000256" key="2">
    <source>
        <dbReference type="ARBA" id="ARBA00015157"/>
    </source>
</evidence>
<name>A0AAF5CXV4_STRER</name>
<comment type="similarity">
    <text evidence="1">Belongs to the rtf2 family.</text>
</comment>
<evidence type="ECO:0000256" key="3">
    <source>
        <dbReference type="ARBA" id="ARBA00030367"/>
    </source>
</evidence>
<feature type="region of interest" description="Disordered" evidence="4">
    <location>
        <begin position="204"/>
        <end position="224"/>
    </location>
</feature>
<dbReference type="GO" id="GO:0006274">
    <property type="term" value="P:DNA replication termination"/>
    <property type="evidence" value="ECO:0007669"/>
    <property type="project" value="TreeGrafter"/>
</dbReference>
<evidence type="ECO:0000313" key="6">
    <source>
        <dbReference type="WBParaSite" id="TCONS_00003572.p1"/>
    </source>
</evidence>
<protein>
    <recommendedName>
        <fullName evidence="2">Replication termination factor 2</fullName>
    </recommendedName>
    <alternativeName>
        <fullName evidence="3">Replication termination factor 2 domain-containing protein 1</fullName>
    </alternativeName>
</protein>
<reference evidence="6" key="1">
    <citation type="submission" date="2024-02" db="UniProtKB">
        <authorList>
            <consortium name="WormBaseParasite"/>
        </authorList>
    </citation>
    <scope>IDENTIFICATION</scope>
</reference>
<dbReference type="InterPro" id="IPR006735">
    <property type="entry name" value="Rtf2"/>
</dbReference>
<dbReference type="PANTHER" id="PTHR12775:SF0">
    <property type="entry name" value="REPLICATION TERMINATION FACTOR 2"/>
    <property type="match status" value="1"/>
</dbReference>
<dbReference type="Pfam" id="PF04641">
    <property type="entry name" value="Rtf2"/>
    <property type="match status" value="1"/>
</dbReference>
<organism evidence="5 6">
    <name type="scientific">Strongyloides stercoralis</name>
    <name type="common">Threadworm</name>
    <dbReference type="NCBI Taxonomy" id="6248"/>
    <lineage>
        <taxon>Eukaryota</taxon>
        <taxon>Metazoa</taxon>
        <taxon>Ecdysozoa</taxon>
        <taxon>Nematoda</taxon>
        <taxon>Chromadorea</taxon>
        <taxon>Rhabditida</taxon>
        <taxon>Tylenchina</taxon>
        <taxon>Panagrolaimomorpha</taxon>
        <taxon>Strongyloidoidea</taxon>
        <taxon>Strongyloididae</taxon>
        <taxon>Strongyloides</taxon>
    </lineage>
</organism>
<dbReference type="AlphaFoldDB" id="A0AAF5CXV4"/>
<evidence type="ECO:0000256" key="4">
    <source>
        <dbReference type="SAM" id="MobiDB-lite"/>
    </source>
</evidence>
<dbReference type="WBParaSite" id="TCONS_00003572.p1">
    <property type="protein sequence ID" value="TCONS_00003572.p1"/>
    <property type="gene ID" value="XLOC_003315"/>
</dbReference>